<evidence type="ECO:0000313" key="4">
    <source>
        <dbReference type="Proteomes" id="UP000074914"/>
    </source>
</evidence>
<proteinExistence type="predicted"/>
<dbReference type="PATRIC" id="fig|279113.10.peg.2532"/>
<evidence type="ECO:0000313" key="2">
    <source>
        <dbReference type="EMBL" id="AMP14792.1"/>
    </source>
</evidence>
<sequence length="44" mass="4886">MLNVKLQQGAVEQEKCDSAIEFGSTNLKKVASRGLTEAKIQRKH</sequence>
<dbReference type="STRING" id="279113.CPter91_2801"/>
<reference evidence="3 4" key="1">
    <citation type="submission" date="2015-11" db="EMBL/GenBank/DDBJ databases">
        <title>Exploring the genomic traits of fungus-feeding bacterial genus Collimonas.</title>
        <authorList>
            <person name="Song C."/>
            <person name="Schmidt R."/>
            <person name="de Jager V."/>
            <person name="Krzyzanowska D."/>
            <person name="Jongedijk E."/>
            <person name="Cankar K."/>
            <person name="Beekwilder J."/>
            <person name="van Veen A."/>
            <person name="de Boer W."/>
            <person name="van Veen J.A."/>
            <person name="Garbeva P."/>
        </authorList>
    </citation>
    <scope>NUCLEOTIDE SEQUENCE [LARGE SCALE GENOMIC DNA]</scope>
    <source>
        <strain evidence="2 4">Ter291</strain>
        <strain evidence="1 3">Ter91</strain>
    </source>
</reference>
<protein>
    <submittedName>
        <fullName evidence="1">Uncharacterized protein</fullName>
    </submittedName>
</protein>
<dbReference type="AlphaFoldDB" id="A0A127QYK6"/>
<dbReference type="EMBL" id="CP013234">
    <property type="protein sequence ID" value="AMP05147.1"/>
    <property type="molecule type" value="Genomic_DNA"/>
</dbReference>
<evidence type="ECO:0000313" key="1">
    <source>
        <dbReference type="EMBL" id="AMP05147.1"/>
    </source>
</evidence>
<evidence type="ECO:0000313" key="3">
    <source>
        <dbReference type="Proteomes" id="UP000074561"/>
    </source>
</evidence>
<dbReference type="Proteomes" id="UP000074914">
    <property type="component" value="Chromosome"/>
</dbReference>
<dbReference type="KEGG" id="cpra:CPter91_2801"/>
<dbReference type="Proteomes" id="UP000074561">
    <property type="component" value="Chromosome"/>
</dbReference>
<organism evidence="1 3">
    <name type="scientific">Collimonas pratensis</name>
    <dbReference type="NCBI Taxonomy" id="279113"/>
    <lineage>
        <taxon>Bacteria</taxon>
        <taxon>Pseudomonadati</taxon>
        <taxon>Pseudomonadota</taxon>
        <taxon>Betaproteobacteria</taxon>
        <taxon>Burkholderiales</taxon>
        <taxon>Oxalobacteraceae</taxon>
        <taxon>Collimonas</taxon>
    </lineage>
</organism>
<accession>A0A127QYK6</accession>
<keyword evidence="4" id="KW-1185">Reference proteome</keyword>
<dbReference type="EMBL" id="CP013236">
    <property type="protein sequence ID" value="AMP14792.1"/>
    <property type="molecule type" value="Genomic_DNA"/>
</dbReference>
<name>A0A127QYK6_9BURK</name>
<gene>
    <name evidence="2" type="ORF">CPter291_2535</name>
    <name evidence="1" type="ORF">CPter91_2801</name>
</gene>